<feature type="domain" description="Hint" evidence="1">
    <location>
        <begin position="273"/>
        <end position="369"/>
    </location>
</feature>
<dbReference type="InterPro" id="IPR036844">
    <property type="entry name" value="Hint_dom_sf"/>
</dbReference>
<dbReference type="Pfam" id="PF07591">
    <property type="entry name" value="PT-HINT"/>
    <property type="match status" value="1"/>
</dbReference>
<accession>A0ABX8GIG7</accession>
<proteinExistence type="predicted"/>
<dbReference type="PANTHER" id="PTHR32305:SF15">
    <property type="entry name" value="PROTEIN RHSA-RELATED"/>
    <property type="match status" value="1"/>
</dbReference>
<dbReference type="InterPro" id="IPR006141">
    <property type="entry name" value="Intein_N"/>
</dbReference>
<name>A0ABX8GIG7_9CELL</name>
<dbReference type="PROSITE" id="PS50817">
    <property type="entry name" value="INTEIN_N_TER"/>
    <property type="match status" value="1"/>
</dbReference>
<dbReference type="SUPFAM" id="SSF51294">
    <property type="entry name" value="Hedgehog/intein (Hint) domain"/>
    <property type="match status" value="1"/>
</dbReference>
<evidence type="ECO:0000313" key="3">
    <source>
        <dbReference type="Proteomes" id="UP000679335"/>
    </source>
</evidence>
<dbReference type="Proteomes" id="UP000679335">
    <property type="component" value="Chromosome"/>
</dbReference>
<evidence type="ECO:0000313" key="2">
    <source>
        <dbReference type="EMBL" id="QWC15795.1"/>
    </source>
</evidence>
<dbReference type="Gene3D" id="2.180.10.10">
    <property type="entry name" value="RHS repeat-associated core"/>
    <property type="match status" value="1"/>
</dbReference>
<dbReference type="RefSeq" id="WP_214765513.1">
    <property type="nucleotide sequence ID" value="NZ_CP076023.1"/>
</dbReference>
<sequence>MVEAAGEALEYDADGNLLSDGSRSFVWDELGRLVSVDVAGGDLSFGYSPTGGRSSRGVGDSASGFVDVGANPAVELDGQGQAVAGLLSGGMDQWFARTHAGGTDAVLTDLLGSPVGLGGADGSVSARWSFDPFGVASVSGDVHGADLGFTGRQFDGAGLTFHRARYYDAGLGRFISEDPIGFAGGSNPYAYGANAPTVFTDPTGHNPMLIGCVAGAAFDGGAAYLGERLSGRKVNWGTVGGAAASGCALGALGGWAFRGGVQAGRAANVVDDVCSFDGATLVVMADGSRKPIDEVRVGEMVQAMDPETGEAGAREVTHTWMHQDTLVDLTVEGGAALTTTEDHPFWSVTDQRFEAADELSEGERILSADGQELEVYGLAPGSARQALAYNLTVEGIHTYFVGVGDESALVHNTCKVRGLWNITTEGTAATRRGPFGTLWKSKSDDLWWSRDTAGHGGSAWKVYQETPKGLEWMAGADQYGDFIRGKHKSAVGAFIPWRLIN</sequence>
<dbReference type="Gene3D" id="2.170.16.10">
    <property type="entry name" value="Hedgehog/Intein (Hint) domain"/>
    <property type="match status" value="1"/>
</dbReference>
<protein>
    <recommendedName>
        <fullName evidence="1">Hint domain-containing protein</fullName>
    </recommendedName>
</protein>
<dbReference type="SMART" id="SM00306">
    <property type="entry name" value="HintN"/>
    <property type="match status" value="1"/>
</dbReference>
<dbReference type="InterPro" id="IPR003587">
    <property type="entry name" value="Hint_dom_N"/>
</dbReference>
<dbReference type="CDD" id="cd00081">
    <property type="entry name" value="Hint"/>
    <property type="match status" value="1"/>
</dbReference>
<keyword evidence="3" id="KW-1185">Reference proteome</keyword>
<dbReference type="EMBL" id="CP076023">
    <property type="protein sequence ID" value="QWC15795.1"/>
    <property type="molecule type" value="Genomic_DNA"/>
</dbReference>
<dbReference type="InterPro" id="IPR022385">
    <property type="entry name" value="Rhs_assc_core"/>
</dbReference>
<gene>
    <name evidence="2" type="ORF">KKR89_16250</name>
</gene>
<reference evidence="2 3" key="1">
    <citation type="submission" date="2021-05" db="EMBL/GenBank/DDBJ databases">
        <title>Novel species in genus Cellulomonas.</title>
        <authorList>
            <person name="Zhang G."/>
        </authorList>
    </citation>
    <scope>NUCLEOTIDE SEQUENCE [LARGE SCALE GENOMIC DNA]</scope>
    <source>
        <strain evidence="3">zg-ZUI157</strain>
    </source>
</reference>
<evidence type="ECO:0000259" key="1">
    <source>
        <dbReference type="SMART" id="SM00306"/>
    </source>
</evidence>
<dbReference type="InterPro" id="IPR050708">
    <property type="entry name" value="T6SS_VgrG/RHS"/>
</dbReference>
<organism evidence="2 3">
    <name type="scientific">Cellulomonas dongxiuzhuiae</name>
    <dbReference type="NCBI Taxonomy" id="2819979"/>
    <lineage>
        <taxon>Bacteria</taxon>
        <taxon>Bacillati</taxon>
        <taxon>Actinomycetota</taxon>
        <taxon>Actinomycetes</taxon>
        <taxon>Micrococcales</taxon>
        <taxon>Cellulomonadaceae</taxon>
        <taxon>Cellulomonas</taxon>
    </lineage>
</organism>
<dbReference type="PANTHER" id="PTHR32305">
    <property type="match status" value="1"/>
</dbReference>
<dbReference type="NCBIfam" id="TIGR03696">
    <property type="entry name" value="Rhs_assc_core"/>
    <property type="match status" value="1"/>
</dbReference>